<comment type="caution">
    <text evidence="1">The sequence shown here is derived from an EMBL/GenBank/DDBJ whole genome shotgun (WGS) entry which is preliminary data.</text>
</comment>
<evidence type="ECO:0000313" key="2">
    <source>
        <dbReference type="Proteomes" id="UP001186974"/>
    </source>
</evidence>
<evidence type="ECO:0000313" key="1">
    <source>
        <dbReference type="EMBL" id="KAK3048364.1"/>
    </source>
</evidence>
<accession>A0ACC3CX43</accession>
<proteinExistence type="predicted"/>
<dbReference type="Proteomes" id="UP001186974">
    <property type="component" value="Unassembled WGS sequence"/>
</dbReference>
<reference evidence="1" key="1">
    <citation type="submission" date="2024-09" db="EMBL/GenBank/DDBJ databases">
        <title>Black Yeasts Isolated from many extreme environments.</title>
        <authorList>
            <person name="Coleine C."/>
            <person name="Stajich J.E."/>
            <person name="Selbmann L."/>
        </authorList>
    </citation>
    <scope>NUCLEOTIDE SEQUENCE</scope>
    <source>
        <strain evidence="1">CCFEE 5737</strain>
    </source>
</reference>
<name>A0ACC3CX43_9PEZI</name>
<gene>
    <name evidence="1" type="ORF">LTS18_012971</name>
</gene>
<sequence>MDAEKRNQVLNGNRNAMNMPFNRMNLPNGMRMPQDAMQRQAMLRNMNPQQAAQMMKMQGQRDGGGMDMGGQRPQSPSNGDAGAPSPKRQRLDNNGQPVGPAGRGQGMPGQQMGGPNGQMLLQNGIDPSNMNPQQLSAFQNQAQQNRLEVYAQNLRQHHHRPDGNNTEKGMNAAGVQGSPMAQQLRDGPGEFFAGNQIPGQGPAGQSQGNHALQDYQMQLMLLEQQNKKRLLMARQEQDNLSHNPAGSQPGMVPPGFAGAGAMSPSGSRAGPSPNPNEQMKRGTPKMGGSPMPDMAQNRGSPGPAFDPNMVHPNMNPAVYQQVMAAQQGGNMMRPPSSHPGGFPPNMTPQMMAQARQNGMPMPPNGVFPGQPGPGGQGMMPQNPGQQPVQMGTPRNTNMPPPPAPAGQEPNRTQPSSPAPSQNAPPTPSQ</sequence>
<organism evidence="1 2">
    <name type="scientific">Coniosporium uncinatum</name>
    <dbReference type="NCBI Taxonomy" id="93489"/>
    <lineage>
        <taxon>Eukaryota</taxon>
        <taxon>Fungi</taxon>
        <taxon>Dikarya</taxon>
        <taxon>Ascomycota</taxon>
        <taxon>Pezizomycotina</taxon>
        <taxon>Dothideomycetes</taxon>
        <taxon>Dothideomycetes incertae sedis</taxon>
        <taxon>Coniosporium</taxon>
    </lineage>
</organism>
<feature type="non-terminal residue" evidence="1">
    <location>
        <position position="429"/>
    </location>
</feature>
<keyword evidence="2" id="KW-1185">Reference proteome</keyword>
<protein>
    <submittedName>
        <fullName evidence="1">Uncharacterized protein</fullName>
    </submittedName>
</protein>
<dbReference type="EMBL" id="JAWDJW010010287">
    <property type="protein sequence ID" value="KAK3048364.1"/>
    <property type="molecule type" value="Genomic_DNA"/>
</dbReference>